<evidence type="ECO:0000256" key="5">
    <source>
        <dbReference type="ARBA" id="ARBA00022857"/>
    </source>
</evidence>
<protein>
    <submittedName>
        <fullName evidence="14">Polyketide synthase</fullName>
    </submittedName>
</protein>
<dbReference type="Gene3D" id="3.40.50.150">
    <property type="entry name" value="Vaccinia Virus protein VP39"/>
    <property type="match status" value="1"/>
</dbReference>
<dbReference type="GO" id="GO:1901336">
    <property type="term" value="P:lactone biosynthetic process"/>
    <property type="evidence" value="ECO:0007669"/>
    <property type="project" value="UniProtKB-ARBA"/>
</dbReference>
<dbReference type="GO" id="GO:0006633">
    <property type="term" value="P:fatty acid biosynthetic process"/>
    <property type="evidence" value="ECO:0007669"/>
    <property type="project" value="TreeGrafter"/>
</dbReference>
<dbReference type="Pfam" id="PF08659">
    <property type="entry name" value="KR"/>
    <property type="match status" value="1"/>
</dbReference>
<dbReference type="InterPro" id="IPR014043">
    <property type="entry name" value="Acyl_transferase_dom"/>
</dbReference>
<dbReference type="InterPro" id="IPR029063">
    <property type="entry name" value="SAM-dependent_MTases_sf"/>
</dbReference>
<dbReference type="OrthoDB" id="329835at2759"/>
<reference evidence="14" key="1">
    <citation type="journal article" date="2021" name="Nat. Commun.">
        <title>Genetic determinants of endophytism in the Arabidopsis root mycobiome.</title>
        <authorList>
            <person name="Mesny F."/>
            <person name="Miyauchi S."/>
            <person name="Thiergart T."/>
            <person name="Pickel B."/>
            <person name="Atanasova L."/>
            <person name="Karlsson M."/>
            <person name="Huettel B."/>
            <person name="Barry K.W."/>
            <person name="Haridas S."/>
            <person name="Chen C."/>
            <person name="Bauer D."/>
            <person name="Andreopoulos W."/>
            <person name="Pangilinan J."/>
            <person name="LaButti K."/>
            <person name="Riley R."/>
            <person name="Lipzen A."/>
            <person name="Clum A."/>
            <person name="Drula E."/>
            <person name="Henrissat B."/>
            <person name="Kohler A."/>
            <person name="Grigoriev I.V."/>
            <person name="Martin F.M."/>
            <person name="Hacquard S."/>
        </authorList>
    </citation>
    <scope>NUCLEOTIDE SEQUENCE</scope>
    <source>
        <strain evidence="14">MPI-CAGE-CH-0235</strain>
    </source>
</reference>
<dbReference type="InterPro" id="IPR036291">
    <property type="entry name" value="NAD(P)-bd_dom_sf"/>
</dbReference>
<dbReference type="EMBL" id="JAGPNK010000037">
    <property type="protein sequence ID" value="KAH7303214.1"/>
    <property type="molecule type" value="Genomic_DNA"/>
</dbReference>
<dbReference type="InterPro" id="IPR016036">
    <property type="entry name" value="Malonyl_transacylase_ACP-bd"/>
</dbReference>
<evidence type="ECO:0000259" key="12">
    <source>
        <dbReference type="PROSITE" id="PS52004"/>
    </source>
</evidence>
<dbReference type="PROSITE" id="PS52019">
    <property type="entry name" value="PKS_MFAS_DH"/>
    <property type="match status" value="1"/>
</dbReference>
<sequence>MNPDTKRRRLNGASHSHAQTPDLVDKDVSSDIAIVGFSFDFPEARCEDSFWRLILEGKNTASQFPDDRLSSSRYHSSSSSTNRTISPQKACFIERDIGTFDASFFGMSPEEAVGTDPQQRILLEIVYRALENAGIPMQDVRGTNTSVHTGCFTADYTWGVARDPEKQPKYAATGLAACMLSNRISTFFDLSGASVTIDTACSSSLVALDMACQSIREGSSSMGIVTGCNLLLTPDLFLSLSTLGFLSPDGVCHSFDNRANGYGRGEGFGALIIKPVEAAIRDGNTIRAVIRSTATNQNGQTALAHPSKDGQLQLIQDAYLRRGLDMKDTHYFEAHGTGTSVGDPLEATAIGQAFFSAGTRQDPMHVGSVKANIGHLEGAAGIAGIIKAIMVLEKGIIPPIANLGEVNGDIDAEFWKLKFPLSPTVWPSSGLRRASVNSFGFGGTNAHAVLDDALHYLESRHLSGHHCVDTSPGYHLEQTNGTTNGVHKLEQSARKRLFVWSADEKPALERMLSSYKEYLTANDATNLDDLAHTLNSGRENYSWRTFVVADSVSQLLEGLASPSTQAVNSESNLCFVFTGQGAQWLGMGRGLLKYATFRKSVLDADEILGGLDCPWKALDILEPAEVAVNINEPQYAQPLCTILQVALVELLRSFGIYPATAVGHSSGEIAAAFSIGALSQESAWKLSYYRGLWCSKLANSVEAPKGTMVAVALAESAVRPYIAEALATRPGGTLSVACINSTESITLAGDVDLVEVVKSLLDRDGIFNRSLKVPVAYHSQHMKAISSLYHDSVGNLTPGDKLPFYASMVSSVTGHIISRDKLLQPGYWVDNLLSPVKFSSAIAKICANATSTIRKKLDLSHRDSVRVSAFVEIGPHSTLQGPIRQTVKDTMPQGKDIAYLSLLNRKLSSMDSLLRATGTIYCLGGKFSVGKTNIMDSASRQTAKTLTDLPPYPFDHSKRFWEETRTGKNVRLQSEQYLDVLLGVPVADFNPLEPCWRNYLSVSSLPWMKDHVVHKDILFPAAGMCVMAIEAVAHMSTGLTITGYGIRDFLISNPLVIPHDGKQVEVQFRLRNCEPASTGKDNWVEFVLFACDNDDFLEICRGSVKAETSLNSDAELRLLQGLMDQNGVAPGMELSSEDVYARLATYGYNYGPVFQGIKKLQRKGAGNSLAEVAWNGHMDSHETLAFIHPSTLDSILQAALPAIAYDDINTNTTWLPTSIKRFSLWNTRFESPTDEGVVLVNAHTSIESARLCRSSIRAARTHGGTWALSAEGVEMASVTNKQGHEGTESPIKRLCYDMVYEPDLDLLDTNGVKEYLFDLSQEVDMDPNKLFRLLKIYMLASLSRTVAALDEASIAPQAAHLRHQLSWIRKTLATARENPPSDISPDWIQYISDESFEFLCTQISSMDRLGEIHVQFGAQLMDILSENINPLESLSDLITEYYVLQSRDMDYWAPLHRYLDAVAHKNPAIRVLEIGAGTGATTKRALDSLVVETANGPLSRFSQYDFTDVSGLFLQKASVEFANVPKMKFGTLDITKNISEQGFSPGSYDIVIAADVLHATPSLPATLTNVRRLLKDGGKLIVSEITQPEAPMGWLAFYFFGVLPGWWESQDSWRQDGPCATLPDWDRELKSSGFHGVGLALEDSRFEEDHVRNLIISTAGPQTQKTISLPSQGLVIRGWKECAPSRLSDTVYAKLRELGMSEVCLTSFLDAIARPDIQDALVVIAQDGACLSLDQLDKDQFSLLQTTFARCSRILWLTDTFDVAAGNITVGMLHGLARTLKMERRDLAFATVALSMSSGQKLLSKNVHHSLVNFLQGLETDDYEPELVQIGSWLHTPRVYESRLMDQAVHNMTSEFIEKQLPFDERPLQLRTRQPGLLENLYFEERPALGDIDDYEIDVDVKAVGMNFRDCLIALGQLDQLSIGSECSGVVARVGSQSRFQIGDRVLVLCLGVFQSKIRCSEQLAVKISPKLSFSEAAALPTNFVTAYHALHNIARLSQGETVLIHAGAGGTGQAAIQVAQWCGAEVFTTVGSKMKRELLINEYGVRPENILNSRDTSFAHDIQRLTNGRGVDVVLNSLSGDSLVASWECVAPYGRFVEIGKKDIFSDSKLPMFRFARNVSFAAVDIGSMADERPRMIEAGLTWLMNAIDKGTVKVQSPIKVFPISDVESAFRYLQGGANAGKVVVSAEPDMVVPAHVKPRSDWSFDPAASYLIAGGLGAQGRYVAQWMVSKGARHMILLSRSGPGSSDAVATFLEDLRSKGVTTFCPKCDIADAESLSAALEQCRERMPPIKGCLQATMVLRDGIFENLAYEAWLEALAPKVQGSWNLHQQLPKGLDLFVMFSSASGIIGSMGQSNYAAGNTYQDELARYRVHLGEKAVSVNFSLMAGAGFAADQLEAARLLKSNTLMQELEQDQIMAVLEQVCDSRPGRNIGTQLVLGLGLPSEALARGADLPSWMHIPMFSNLHQVTSSTIAQSDGDAQANSSANVLSQLQQASTEDERVTIISEALIRKICQLLSLNPESVDATNPLHVYGVDSLVAVELRNWLQQTLKVKVKVFEIISGATCLMLARGLNAKMEEKTE</sequence>
<evidence type="ECO:0000256" key="4">
    <source>
        <dbReference type="ARBA" id="ARBA00022679"/>
    </source>
</evidence>
<keyword evidence="3" id="KW-0597">Phosphoprotein</keyword>
<dbReference type="GO" id="GO:0031177">
    <property type="term" value="F:phosphopantetheine binding"/>
    <property type="evidence" value="ECO:0007669"/>
    <property type="project" value="InterPro"/>
</dbReference>
<dbReference type="Pfam" id="PF08240">
    <property type="entry name" value="ADH_N"/>
    <property type="match status" value="1"/>
</dbReference>
<evidence type="ECO:0000256" key="2">
    <source>
        <dbReference type="ARBA" id="ARBA00022450"/>
    </source>
</evidence>
<dbReference type="Gene3D" id="3.90.180.10">
    <property type="entry name" value="Medium-chain alcohol dehydrogenases, catalytic domain"/>
    <property type="match status" value="1"/>
</dbReference>
<dbReference type="SMART" id="SM00826">
    <property type="entry name" value="PKS_DH"/>
    <property type="match status" value="1"/>
</dbReference>
<dbReference type="Gene3D" id="3.30.70.3290">
    <property type="match status" value="1"/>
</dbReference>
<dbReference type="InterPro" id="IPR049551">
    <property type="entry name" value="PKS_DH_C"/>
</dbReference>
<feature type="region of interest" description="N-terminal hotdog fold" evidence="9">
    <location>
        <begin position="979"/>
        <end position="1111"/>
    </location>
</feature>
<evidence type="ECO:0000256" key="3">
    <source>
        <dbReference type="ARBA" id="ARBA00022553"/>
    </source>
</evidence>
<keyword evidence="8" id="KW-0012">Acyltransferase</keyword>
<dbReference type="InterPro" id="IPR001227">
    <property type="entry name" value="Ac_transferase_dom_sf"/>
</dbReference>
<dbReference type="SMART" id="SM00823">
    <property type="entry name" value="PKS_PP"/>
    <property type="match status" value="1"/>
</dbReference>
<dbReference type="SUPFAM" id="SSF53335">
    <property type="entry name" value="S-adenosyl-L-methionine-dependent methyltransferases"/>
    <property type="match status" value="1"/>
</dbReference>
<feature type="active site" description="Proton acceptor; for dehydratase activity" evidence="9">
    <location>
        <position position="1011"/>
    </location>
</feature>
<dbReference type="GO" id="GO:0044550">
    <property type="term" value="P:secondary metabolite biosynthetic process"/>
    <property type="evidence" value="ECO:0007669"/>
    <property type="project" value="TreeGrafter"/>
</dbReference>
<dbReference type="Gene3D" id="3.40.366.10">
    <property type="entry name" value="Malonyl-Coenzyme A Acyl Carrier Protein, domain 2"/>
    <property type="match status" value="1"/>
</dbReference>
<dbReference type="InterPro" id="IPR036736">
    <property type="entry name" value="ACP-like_sf"/>
</dbReference>
<dbReference type="SMART" id="SM00825">
    <property type="entry name" value="PKS_KS"/>
    <property type="match status" value="1"/>
</dbReference>
<dbReference type="Pfam" id="PF21089">
    <property type="entry name" value="PKS_DH_N"/>
    <property type="match status" value="1"/>
</dbReference>
<dbReference type="InterPro" id="IPR049552">
    <property type="entry name" value="PKS_DH_N"/>
</dbReference>
<keyword evidence="15" id="KW-1185">Reference proteome</keyword>
<organism evidence="14 15">
    <name type="scientific">Stachybotrys elegans</name>
    <dbReference type="NCBI Taxonomy" id="80388"/>
    <lineage>
        <taxon>Eukaryota</taxon>
        <taxon>Fungi</taxon>
        <taxon>Dikarya</taxon>
        <taxon>Ascomycota</taxon>
        <taxon>Pezizomycotina</taxon>
        <taxon>Sordariomycetes</taxon>
        <taxon>Hypocreomycetidae</taxon>
        <taxon>Hypocreales</taxon>
        <taxon>Stachybotryaceae</taxon>
        <taxon>Stachybotrys</taxon>
    </lineage>
</organism>
<dbReference type="InterPro" id="IPR016035">
    <property type="entry name" value="Acyl_Trfase/lysoPLipase"/>
</dbReference>
<dbReference type="Pfam" id="PF00698">
    <property type="entry name" value="Acyl_transf_1"/>
    <property type="match status" value="1"/>
</dbReference>
<keyword evidence="2" id="KW-0596">Phosphopantetheine</keyword>
<dbReference type="InterPro" id="IPR014031">
    <property type="entry name" value="Ketoacyl_synth_C"/>
</dbReference>
<evidence type="ECO:0000256" key="8">
    <source>
        <dbReference type="ARBA" id="ARBA00023315"/>
    </source>
</evidence>
<comment type="pathway">
    <text evidence="1">Secondary metabolite biosynthesis.</text>
</comment>
<proteinExistence type="predicted"/>
<dbReference type="InterPro" id="IPR013154">
    <property type="entry name" value="ADH-like_N"/>
</dbReference>
<dbReference type="Pfam" id="PF02801">
    <property type="entry name" value="Ketoacyl-synt_C"/>
    <property type="match status" value="1"/>
</dbReference>
<dbReference type="InterPro" id="IPR014030">
    <property type="entry name" value="Ketoacyl_synth_N"/>
</dbReference>
<dbReference type="InterPro" id="IPR042104">
    <property type="entry name" value="PKS_dehydratase_sf"/>
</dbReference>
<dbReference type="FunFam" id="3.40.50.720:FF:000209">
    <property type="entry name" value="Polyketide synthase Pks12"/>
    <property type="match status" value="1"/>
</dbReference>
<dbReference type="InterPro" id="IPR050091">
    <property type="entry name" value="PKS_NRPS_Biosynth_Enz"/>
</dbReference>
<evidence type="ECO:0000313" key="15">
    <source>
        <dbReference type="Proteomes" id="UP000813444"/>
    </source>
</evidence>
<dbReference type="PROSITE" id="PS50075">
    <property type="entry name" value="CARRIER"/>
    <property type="match status" value="1"/>
</dbReference>
<dbReference type="InterPro" id="IPR009081">
    <property type="entry name" value="PP-bd_ACP"/>
</dbReference>
<keyword evidence="5" id="KW-0521">NADP</keyword>
<dbReference type="GO" id="GO:0016491">
    <property type="term" value="F:oxidoreductase activity"/>
    <property type="evidence" value="ECO:0007669"/>
    <property type="project" value="UniProtKB-KW"/>
</dbReference>
<dbReference type="SMART" id="SM00829">
    <property type="entry name" value="PKS_ER"/>
    <property type="match status" value="1"/>
</dbReference>
<dbReference type="InterPro" id="IPR020806">
    <property type="entry name" value="PKS_PP-bd"/>
</dbReference>
<dbReference type="Pfam" id="PF00109">
    <property type="entry name" value="ketoacyl-synt"/>
    <property type="match status" value="1"/>
</dbReference>
<dbReference type="InterPro" id="IPR049900">
    <property type="entry name" value="PKS_mFAS_DH"/>
</dbReference>
<dbReference type="CDD" id="cd00833">
    <property type="entry name" value="PKS"/>
    <property type="match status" value="1"/>
</dbReference>
<accession>A0A8K0WIT5</accession>
<dbReference type="Pfam" id="PF08242">
    <property type="entry name" value="Methyltransf_12"/>
    <property type="match status" value="1"/>
</dbReference>
<keyword evidence="4" id="KW-0808">Transferase</keyword>
<dbReference type="InterPro" id="IPR020841">
    <property type="entry name" value="PKS_Beta-ketoAc_synthase_dom"/>
</dbReference>
<dbReference type="CDD" id="cd05195">
    <property type="entry name" value="enoyl_red"/>
    <property type="match status" value="1"/>
</dbReference>
<dbReference type="InterPro" id="IPR020807">
    <property type="entry name" value="PKS_DH"/>
</dbReference>
<dbReference type="Gene3D" id="1.10.1200.10">
    <property type="entry name" value="ACP-like"/>
    <property type="match status" value="1"/>
</dbReference>
<feature type="region of interest" description="Disordered" evidence="10">
    <location>
        <begin position="1"/>
        <end position="22"/>
    </location>
</feature>
<dbReference type="Gene3D" id="3.40.47.10">
    <property type="match status" value="1"/>
</dbReference>
<dbReference type="SUPFAM" id="SSF53901">
    <property type="entry name" value="Thiolase-like"/>
    <property type="match status" value="1"/>
</dbReference>
<keyword evidence="6" id="KW-0560">Oxidoreductase</keyword>
<dbReference type="InterPro" id="IPR016039">
    <property type="entry name" value="Thiolase-like"/>
</dbReference>
<dbReference type="Pfam" id="PF23297">
    <property type="entry name" value="ACP_SdgA_C"/>
    <property type="match status" value="1"/>
</dbReference>
<dbReference type="SMART" id="SM00822">
    <property type="entry name" value="PKS_KR"/>
    <property type="match status" value="1"/>
</dbReference>
<dbReference type="PROSITE" id="PS52004">
    <property type="entry name" value="KS3_2"/>
    <property type="match status" value="1"/>
</dbReference>
<dbReference type="SMART" id="SM00827">
    <property type="entry name" value="PKS_AT"/>
    <property type="match status" value="1"/>
</dbReference>
<evidence type="ECO:0000256" key="9">
    <source>
        <dbReference type="PROSITE-ProRule" id="PRU01363"/>
    </source>
</evidence>
<feature type="compositionally biased region" description="Basic residues" evidence="10">
    <location>
        <begin position="1"/>
        <end position="10"/>
    </location>
</feature>
<dbReference type="InterPro" id="IPR013968">
    <property type="entry name" value="PKS_KR"/>
</dbReference>
<dbReference type="PANTHER" id="PTHR43775:SF29">
    <property type="entry name" value="ASPERFURANONE POLYKETIDE SYNTHASE AFOG-RELATED"/>
    <property type="match status" value="1"/>
</dbReference>
<dbReference type="InterPro" id="IPR056501">
    <property type="entry name" value="NAD-bd_HRPKS_sdrA"/>
</dbReference>
<dbReference type="InterPro" id="IPR020843">
    <property type="entry name" value="ER"/>
</dbReference>
<evidence type="ECO:0000313" key="14">
    <source>
        <dbReference type="EMBL" id="KAH7303214.1"/>
    </source>
</evidence>
<keyword evidence="7" id="KW-0511">Multifunctional enzyme</keyword>
<dbReference type="Gene3D" id="3.10.129.110">
    <property type="entry name" value="Polyketide synthase dehydratase"/>
    <property type="match status" value="1"/>
</dbReference>
<dbReference type="InterPro" id="IPR011032">
    <property type="entry name" value="GroES-like_sf"/>
</dbReference>
<feature type="domain" description="Ketosynthase family 3 (KS3)" evidence="12">
    <location>
        <begin position="29"/>
        <end position="452"/>
    </location>
</feature>
<dbReference type="SUPFAM" id="SSF50129">
    <property type="entry name" value="GroES-like"/>
    <property type="match status" value="1"/>
</dbReference>
<feature type="domain" description="PKS/mFAS DH" evidence="13">
    <location>
        <begin position="979"/>
        <end position="1284"/>
    </location>
</feature>
<dbReference type="Pfam" id="PF14765">
    <property type="entry name" value="PS-DH"/>
    <property type="match status" value="1"/>
</dbReference>
<feature type="region of interest" description="C-terminal hotdog fold" evidence="9">
    <location>
        <begin position="1129"/>
        <end position="1284"/>
    </location>
</feature>
<evidence type="ECO:0000256" key="10">
    <source>
        <dbReference type="SAM" id="MobiDB-lite"/>
    </source>
</evidence>
<dbReference type="SUPFAM" id="SSF52151">
    <property type="entry name" value="FabD/lysophospholipase-like"/>
    <property type="match status" value="1"/>
</dbReference>
<dbReference type="Pfam" id="PF22621">
    <property type="entry name" value="CurL-like_PKS_C"/>
    <property type="match status" value="1"/>
</dbReference>
<feature type="domain" description="Carrier" evidence="11">
    <location>
        <begin position="2501"/>
        <end position="2578"/>
    </location>
</feature>
<dbReference type="SUPFAM" id="SSF51735">
    <property type="entry name" value="NAD(P)-binding Rossmann-fold domains"/>
    <property type="match status" value="2"/>
</dbReference>
<evidence type="ECO:0000259" key="11">
    <source>
        <dbReference type="PROSITE" id="PS50075"/>
    </source>
</evidence>
<dbReference type="Pfam" id="PF13602">
    <property type="entry name" value="ADH_zinc_N_2"/>
    <property type="match status" value="1"/>
</dbReference>
<dbReference type="SUPFAM" id="SSF47336">
    <property type="entry name" value="ACP-like"/>
    <property type="match status" value="1"/>
</dbReference>
<dbReference type="InterPro" id="IPR013217">
    <property type="entry name" value="Methyltransf_12"/>
</dbReference>
<dbReference type="Gene3D" id="3.40.50.720">
    <property type="entry name" value="NAD(P)-binding Rossmann-like Domain"/>
    <property type="match status" value="1"/>
</dbReference>
<evidence type="ECO:0000256" key="6">
    <source>
        <dbReference type="ARBA" id="ARBA00023002"/>
    </source>
</evidence>
<name>A0A8K0WIT5_9HYPO</name>
<dbReference type="SUPFAM" id="SSF55048">
    <property type="entry name" value="Probable ACP-binding domain of malonyl-CoA ACP transacylase"/>
    <property type="match status" value="1"/>
</dbReference>
<gene>
    <name evidence="14" type="ORF">B0I35DRAFT_365264</name>
</gene>
<comment type="caution">
    <text evidence="14">The sequence shown here is derived from an EMBL/GenBank/DDBJ whole genome shotgun (WGS) entry which is preliminary data.</text>
</comment>
<evidence type="ECO:0000259" key="13">
    <source>
        <dbReference type="PROSITE" id="PS52019"/>
    </source>
</evidence>
<evidence type="ECO:0000256" key="7">
    <source>
        <dbReference type="ARBA" id="ARBA00023268"/>
    </source>
</evidence>
<dbReference type="Proteomes" id="UP000813444">
    <property type="component" value="Unassembled WGS sequence"/>
</dbReference>
<dbReference type="InterPro" id="IPR057326">
    <property type="entry name" value="KR_dom"/>
</dbReference>
<dbReference type="PANTHER" id="PTHR43775">
    <property type="entry name" value="FATTY ACID SYNTHASE"/>
    <property type="match status" value="1"/>
</dbReference>
<dbReference type="Pfam" id="PF23114">
    <property type="entry name" value="NAD-bd_HRPKS_sdrA"/>
    <property type="match status" value="1"/>
</dbReference>
<evidence type="ECO:0000256" key="1">
    <source>
        <dbReference type="ARBA" id="ARBA00005179"/>
    </source>
</evidence>
<feature type="active site" description="Proton donor; for dehydratase activity" evidence="9">
    <location>
        <position position="1193"/>
    </location>
</feature>
<dbReference type="GO" id="GO:0004312">
    <property type="term" value="F:fatty acid synthase activity"/>
    <property type="evidence" value="ECO:0007669"/>
    <property type="project" value="TreeGrafter"/>
</dbReference>
<dbReference type="CDD" id="cd02440">
    <property type="entry name" value="AdoMet_MTases"/>
    <property type="match status" value="1"/>
</dbReference>